<protein>
    <submittedName>
        <fullName evidence="2">Uncharacterized protein</fullName>
    </submittedName>
</protein>
<evidence type="ECO:0000313" key="3">
    <source>
        <dbReference type="Proteomes" id="UP000321083"/>
    </source>
</evidence>
<dbReference type="EMBL" id="SRHE01000141">
    <property type="protein sequence ID" value="TWW09947.1"/>
    <property type="molecule type" value="Genomic_DNA"/>
</dbReference>
<name>A0A5C6M6U9_9PLAN</name>
<organism evidence="2 3">
    <name type="scientific">Planctomyces bekefii</name>
    <dbReference type="NCBI Taxonomy" id="1653850"/>
    <lineage>
        <taxon>Bacteria</taxon>
        <taxon>Pseudomonadati</taxon>
        <taxon>Planctomycetota</taxon>
        <taxon>Planctomycetia</taxon>
        <taxon>Planctomycetales</taxon>
        <taxon>Planctomycetaceae</taxon>
        <taxon>Planctomyces</taxon>
    </lineage>
</organism>
<dbReference type="AlphaFoldDB" id="A0A5C6M6U9"/>
<reference evidence="2 3" key="1">
    <citation type="submission" date="2019-08" db="EMBL/GenBank/DDBJ databases">
        <title>100 year-old enigma solved: identification of Planctomyces bekefii, the type genus and species of the phylum Planctomycetes.</title>
        <authorList>
            <person name="Svetlana D.N."/>
            <person name="Overmann J."/>
        </authorList>
    </citation>
    <scope>NUCLEOTIDE SEQUENCE [LARGE SCALE GENOMIC DNA]</scope>
    <source>
        <strain evidence="2">Phe10_nw2017</strain>
    </source>
</reference>
<proteinExistence type="predicted"/>
<evidence type="ECO:0000313" key="2">
    <source>
        <dbReference type="EMBL" id="TWW09947.1"/>
    </source>
</evidence>
<feature type="region of interest" description="Disordered" evidence="1">
    <location>
        <begin position="230"/>
        <end position="259"/>
    </location>
</feature>
<gene>
    <name evidence="2" type="ORF">E3A20_09220</name>
</gene>
<dbReference type="Proteomes" id="UP000321083">
    <property type="component" value="Unassembled WGS sequence"/>
</dbReference>
<comment type="caution">
    <text evidence="2">The sequence shown here is derived from an EMBL/GenBank/DDBJ whole genome shotgun (WGS) entry which is preliminary data.</text>
</comment>
<accession>A0A5C6M6U9</accession>
<keyword evidence="3" id="KW-1185">Reference proteome</keyword>
<evidence type="ECO:0000256" key="1">
    <source>
        <dbReference type="SAM" id="MobiDB-lite"/>
    </source>
</evidence>
<sequence length="291" mass="31252">MSNCMLRGFAFVLGVSVLMGSGGSTVYADWVPGEGMAASMAINILLGKEIEENSDLGFCDTCYMGAYIQPGQDSWFQMPLEAGVQYVFAGAVDKKCDLDILIEDGSGQRLAVDAGSDNIPVVRFTPPATLVYKVRLKLFSGPGSRFCGIVLLKEGGWTLPVGNLGAAAGQMLQRCERVSSVVPARFLEVPGEWAVIGSVCRNGGTAGWRDMKFGSGRRVVVTGADSHSRDTDLRLTRDNGSGSEVDEDDESDNEPVLEFRSRSSDRYSLHIENARSSGATIIMTALLEVEN</sequence>
<reference evidence="2 3" key="2">
    <citation type="submission" date="2019-08" db="EMBL/GenBank/DDBJ databases">
        <authorList>
            <person name="Henke P."/>
        </authorList>
    </citation>
    <scope>NUCLEOTIDE SEQUENCE [LARGE SCALE GENOMIC DNA]</scope>
    <source>
        <strain evidence="2">Phe10_nw2017</strain>
    </source>
</reference>
<feature type="compositionally biased region" description="Acidic residues" evidence="1">
    <location>
        <begin position="244"/>
        <end position="255"/>
    </location>
</feature>